<dbReference type="AlphaFoldDB" id="A0A9P8AT14"/>
<protein>
    <submittedName>
        <fullName evidence="2">Uncharacterized protein</fullName>
    </submittedName>
</protein>
<sequence>MAFVWSDDLVTSESRHIIVFSGPFLCLPSQKHAKVSSYVRLAPSSSTPHCLAYSSDTVDRHSNSPYKRPKGRDKKIYAKTKRRSHKSRVIQGDDTLAGTQAPLHLASANSRGDSLVSADDDSSGSWYSIYDGDVPLVARSGVCSGNTYYYPSEESTGVLPATEGAPRHNYDANDLSLDGLQHRYAETEVGFRAFADLRSLLEKMDMWIASYSQRTTFSGGYTDASNDLQRDDAVFPLLGYYSTVGNAFQPNLEARGDGEPLSPITDAERSEAYTAWEDEFCVYDHSHQGRFMFDGDVEPEARSEATWPDSCTL</sequence>
<accession>A0A9P8AT14</accession>
<dbReference type="Proteomes" id="UP000812287">
    <property type="component" value="Unassembled WGS sequence"/>
</dbReference>
<gene>
    <name evidence="2" type="ORF">BT62DRAFT_83996</name>
</gene>
<dbReference type="RefSeq" id="XP_043040235.1">
    <property type="nucleotide sequence ID" value="XM_043182438.1"/>
</dbReference>
<evidence type="ECO:0000256" key="1">
    <source>
        <dbReference type="SAM" id="MobiDB-lite"/>
    </source>
</evidence>
<name>A0A9P8AT14_9AGAR</name>
<proteinExistence type="predicted"/>
<keyword evidence="3" id="KW-1185">Reference proteome</keyword>
<organism evidence="2 3">
    <name type="scientific">Guyanagaster necrorhizus</name>
    <dbReference type="NCBI Taxonomy" id="856835"/>
    <lineage>
        <taxon>Eukaryota</taxon>
        <taxon>Fungi</taxon>
        <taxon>Dikarya</taxon>
        <taxon>Basidiomycota</taxon>
        <taxon>Agaricomycotina</taxon>
        <taxon>Agaricomycetes</taxon>
        <taxon>Agaricomycetidae</taxon>
        <taxon>Agaricales</taxon>
        <taxon>Marasmiineae</taxon>
        <taxon>Physalacriaceae</taxon>
        <taxon>Guyanagaster</taxon>
    </lineage>
</organism>
<evidence type="ECO:0000313" key="2">
    <source>
        <dbReference type="EMBL" id="KAG7446735.1"/>
    </source>
</evidence>
<evidence type="ECO:0000313" key="3">
    <source>
        <dbReference type="Proteomes" id="UP000812287"/>
    </source>
</evidence>
<comment type="caution">
    <text evidence="2">The sequence shown here is derived from an EMBL/GenBank/DDBJ whole genome shotgun (WGS) entry which is preliminary data.</text>
</comment>
<dbReference type="GeneID" id="66104735"/>
<dbReference type="OrthoDB" id="3054684at2759"/>
<feature type="region of interest" description="Disordered" evidence="1">
    <location>
        <begin position="53"/>
        <end position="72"/>
    </location>
</feature>
<dbReference type="EMBL" id="MU250533">
    <property type="protein sequence ID" value="KAG7446735.1"/>
    <property type="molecule type" value="Genomic_DNA"/>
</dbReference>
<reference evidence="2" key="1">
    <citation type="submission" date="2020-11" db="EMBL/GenBank/DDBJ databases">
        <title>Adaptations for nitrogen fixation in a non-lichenized fungal sporocarp promotes dispersal by wood-feeding termites.</title>
        <authorList>
            <consortium name="DOE Joint Genome Institute"/>
            <person name="Koch R.A."/>
            <person name="Yoon G."/>
            <person name="Arayal U."/>
            <person name="Lail K."/>
            <person name="Amirebrahimi M."/>
            <person name="Labutti K."/>
            <person name="Lipzen A."/>
            <person name="Riley R."/>
            <person name="Barry K."/>
            <person name="Henrissat B."/>
            <person name="Grigoriev I.V."/>
            <person name="Herr J.R."/>
            <person name="Aime M.C."/>
        </authorList>
    </citation>
    <scope>NUCLEOTIDE SEQUENCE</scope>
    <source>
        <strain evidence="2">MCA 3950</strain>
    </source>
</reference>